<dbReference type="SUPFAM" id="SSF141868">
    <property type="entry name" value="EAL domain-like"/>
    <property type="match status" value="1"/>
</dbReference>
<dbReference type="STRING" id="123214.PERMA_1653"/>
<keyword evidence="1" id="KW-1133">Transmembrane helix</keyword>
<dbReference type="Gene3D" id="3.30.70.270">
    <property type="match status" value="1"/>
</dbReference>
<dbReference type="PROSITE" id="PS50883">
    <property type="entry name" value="EAL"/>
    <property type="match status" value="1"/>
</dbReference>
<dbReference type="NCBIfam" id="TIGR00254">
    <property type="entry name" value="GGDEF"/>
    <property type="match status" value="1"/>
</dbReference>
<evidence type="ECO:0000259" key="2">
    <source>
        <dbReference type="PROSITE" id="PS50883"/>
    </source>
</evidence>
<name>C0QRX3_PERMH</name>
<dbReference type="InterPro" id="IPR029787">
    <property type="entry name" value="Nucleotide_cyclase"/>
</dbReference>
<feature type="domain" description="EAL" evidence="2">
    <location>
        <begin position="389"/>
        <end position="632"/>
    </location>
</feature>
<dbReference type="Gene3D" id="3.20.20.450">
    <property type="entry name" value="EAL domain"/>
    <property type="match status" value="1"/>
</dbReference>
<dbReference type="HOGENOM" id="CLU_000445_70_50_0"/>
<protein>
    <submittedName>
        <fullName evidence="4">Diguanylate cyclase/phosphodiesterase</fullName>
    </submittedName>
</protein>
<dbReference type="Pfam" id="PF00990">
    <property type="entry name" value="GGDEF"/>
    <property type="match status" value="1"/>
</dbReference>
<dbReference type="EMBL" id="CP001230">
    <property type="protein sequence ID" value="ACO04476.1"/>
    <property type="molecule type" value="Genomic_DNA"/>
</dbReference>
<evidence type="ECO:0000256" key="1">
    <source>
        <dbReference type="SAM" id="Phobius"/>
    </source>
</evidence>
<dbReference type="InterPro" id="IPR035919">
    <property type="entry name" value="EAL_sf"/>
</dbReference>
<dbReference type="eggNOG" id="COG5001">
    <property type="taxonomic scope" value="Bacteria"/>
</dbReference>
<evidence type="ECO:0000313" key="5">
    <source>
        <dbReference type="Proteomes" id="UP000001366"/>
    </source>
</evidence>
<proteinExistence type="predicted"/>
<accession>C0QRX3</accession>
<dbReference type="Proteomes" id="UP000001366">
    <property type="component" value="Chromosome"/>
</dbReference>
<dbReference type="FunFam" id="3.30.70.270:FF:000001">
    <property type="entry name" value="Diguanylate cyclase domain protein"/>
    <property type="match status" value="1"/>
</dbReference>
<dbReference type="InterPro" id="IPR000160">
    <property type="entry name" value="GGDEF_dom"/>
</dbReference>
<dbReference type="CDD" id="cd01948">
    <property type="entry name" value="EAL"/>
    <property type="match status" value="1"/>
</dbReference>
<dbReference type="PANTHER" id="PTHR33121:SF70">
    <property type="entry name" value="SIGNALING PROTEIN YKOW"/>
    <property type="match status" value="1"/>
</dbReference>
<evidence type="ECO:0000313" key="4">
    <source>
        <dbReference type="EMBL" id="ACO04476.1"/>
    </source>
</evidence>
<dbReference type="PaxDb" id="123214-PERMA_1653"/>
<organism evidence="4 5">
    <name type="scientific">Persephonella marina (strain DSM 14350 / EX-H1)</name>
    <dbReference type="NCBI Taxonomy" id="123214"/>
    <lineage>
        <taxon>Bacteria</taxon>
        <taxon>Pseudomonadati</taxon>
        <taxon>Aquificota</taxon>
        <taxon>Aquificia</taxon>
        <taxon>Aquificales</taxon>
        <taxon>Hydrogenothermaceae</taxon>
        <taxon>Persephonella</taxon>
    </lineage>
</organism>
<keyword evidence="1" id="KW-0812">Transmembrane</keyword>
<dbReference type="InterPro" id="IPR001633">
    <property type="entry name" value="EAL_dom"/>
</dbReference>
<dbReference type="KEGG" id="pmx:PERMA_1653"/>
<dbReference type="OrthoDB" id="8951at2"/>
<reference evidence="4 5" key="1">
    <citation type="journal article" date="2009" name="J. Bacteriol.">
        <title>Complete and draft genome sequences of six members of the Aquificales.</title>
        <authorList>
            <person name="Reysenbach A.L."/>
            <person name="Hamamura N."/>
            <person name="Podar M."/>
            <person name="Griffiths E."/>
            <person name="Ferreira S."/>
            <person name="Hochstein R."/>
            <person name="Heidelberg J."/>
            <person name="Johnson J."/>
            <person name="Mead D."/>
            <person name="Pohorille A."/>
            <person name="Sarmiento M."/>
            <person name="Schweighofer K."/>
            <person name="Seshadri R."/>
            <person name="Voytek M.A."/>
        </authorList>
    </citation>
    <scope>NUCLEOTIDE SEQUENCE [LARGE SCALE GENOMIC DNA]</scope>
    <source>
        <strain evidence="5">DSM 14350 / EX-H1</strain>
    </source>
</reference>
<evidence type="ECO:0000259" key="3">
    <source>
        <dbReference type="PROSITE" id="PS50887"/>
    </source>
</evidence>
<gene>
    <name evidence="4" type="ordered locus">PERMA_1653</name>
</gene>
<dbReference type="PROSITE" id="PS50887">
    <property type="entry name" value="GGDEF"/>
    <property type="match status" value="1"/>
</dbReference>
<feature type="transmembrane region" description="Helical" evidence="1">
    <location>
        <begin position="194"/>
        <end position="214"/>
    </location>
</feature>
<dbReference type="PANTHER" id="PTHR33121">
    <property type="entry name" value="CYCLIC DI-GMP PHOSPHODIESTERASE PDEF"/>
    <property type="match status" value="1"/>
</dbReference>
<dbReference type="RefSeq" id="WP_012676714.1">
    <property type="nucleotide sequence ID" value="NC_012440.1"/>
</dbReference>
<dbReference type="SUPFAM" id="SSF55073">
    <property type="entry name" value="Nucleotide cyclase"/>
    <property type="match status" value="1"/>
</dbReference>
<dbReference type="GO" id="GO:0071111">
    <property type="term" value="F:cyclic-guanylate-specific phosphodiesterase activity"/>
    <property type="evidence" value="ECO:0007669"/>
    <property type="project" value="InterPro"/>
</dbReference>
<feature type="transmembrane region" description="Helical" evidence="1">
    <location>
        <begin position="12"/>
        <end position="30"/>
    </location>
</feature>
<sequence>MVERSRKHLLNLSYMFIFIFLILGGSYILIPKFGKIIEDSIINDAVIPGISQPLNNLRKAILFKSSGQDIKYIFQNPSSRREIEKMFSLFLTPDVKYAYILYRDKDGKLRYLLDISLEDRGRYWQKFDIFNPEWYKVFETKRDLIIKQELIDFLWITYIKPIVQNNEVKGLIVLDFSIEKLHEIKKIVRKIQNALLIGISFVLVSFIVSIYQFFRYEKKLKKMYYDPLTGAYNRLFLYENSDLFKFYPFTVFVIDIDHFKKINDTYGHEIGDFVLKELTKRINRCIRDNDILIRYGGEEFLLLIRANPVSPEYKKNILNLAKRIKNEIEFYPFDIENIKLKVTVSIGINFYEHEKSIEEAIKHADIALYSAKQKGRNRIEVYNVALKVSEKNINVIKEAVEENRIVCHYQPIIDLSTITAVKFESLVRIITKDGEVLYPNEFIPPIKRTYIYVDITKKIIEFNKKILQKYKDVEISINLSAMDIYNEDIIKLFADMFEKDEASRLTIEILESEEIENYDVFKKQLSKLQFIGCKIAIDDFGAGYSNFSHIIELNPDYLKIDGSLIQKIDVDNKAYSIVKAIKHFADDLNIKVVAEYINNREILEKILNTGICYGQGYYLQPPIPPEELKKFL</sequence>
<feature type="domain" description="GGDEF" evidence="3">
    <location>
        <begin position="247"/>
        <end position="384"/>
    </location>
</feature>
<dbReference type="SMART" id="SM00052">
    <property type="entry name" value="EAL"/>
    <property type="match status" value="1"/>
</dbReference>
<dbReference type="AlphaFoldDB" id="C0QRX3"/>
<dbReference type="CDD" id="cd01949">
    <property type="entry name" value="GGDEF"/>
    <property type="match status" value="1"/>
</dbReference>
<dbReference type="SMART" id="SM00267">
    <property type="entry name" value="GGDEF"/>
    <property type="match status" value="1"/>
</dbReference>
<keyword evidence="1" id="KW-0472">Membrane</keyword>
<dbReference type="InterPro" id="IPR050706">
    <property type="entry name" value="Cyclic-di-GMP_PDE-like"/>
</dbReference>
<keyword evidence="5" id="KW-1185">Reference proteome</keyword>
<dbReference type="Pfam" id="PF00563">
    <property type="entry name" value="EAL"/>
    <property type="match status" value="1"/>
</dbReference>
<dbReference type="InterPro" id="IPR043128">
    <property type="entry name" value="Rev_trsase/Diguanyl_cyclase"/>
</dbReference>